<feature type="compositionally biased region" description="Basic and acidic residues" evidence="2">
    <location>
        <begin position="369"/>
        <end position="381"/>
    </location>
</feature>
<name>A0A8T2CC08_9BRAS</name>
<dbReference type="PANTHER" id="PTHR24014">
    <property type="entry name" value="2-OXOGLUTARATE AND IRON-DEPENDENT OXYGENASE DOMAIN-CONTAINING PROTEIN 2"/>
    <property type="match status" value="1"/>
</dbReference>
<gene>
    <name evidence="3" type="ORF">ISN45_Aa01g032860</name>
</gene>
<evidence type="ECO:0000256" key="1">
    <source>
        <dbReference type="ARBA" id="ARBA00022896"/>
    </source>
</evidence>
<accession>A0A8T2CC08</accession>
<dbReference type="EMBL" id="JAEFBK010000006">
    <property type="protein sequence ID" value="KAG7594534.1"/>
    <property type="molecule type" value="Genomic_DNA"/>
</dbReference>
<evidence type="ECO:0000256" key="2">
    <source>
        <dbReference type="SAM" id="MobiDB-lite"/>
    </source>
</evidence>
<protein>
    <submittedName>
        <fullName evidence="3">Uncharacterized protein</fullName>
    </submittedName>
</protein>
<sequence length="531" mass="59783">MLKADEIDVGIPTLETSSVGKTRTSSPQLFVSQGYLFFATPPPLYITYDKALRIKWKPNPRLKRQINGQEVAITVLTINVPLDAEGQKRYAWKLYLYQYRDLSLYFYFADVCGSTLDSHHGFVAECGPSRDVDLGEPLSLTLLMFSGHHSLENTRVNSPMESAGFHVDDSEVTLNVSLGKQSVGGELYFQGASYNNIGKRYDAKSEARSSPYVTITLKTMFEVDKFGEWVNVAKIQITKPNTMRKYGTLLDNFGLDSMLENIMEGFHVDDSELTSNVSLSKHFEGEELYFRGTRCKKHDVNTDTKPEEMFGDSHTPDQAVLRHGDRATTSGHGVDMILWSTRDAIISEGILKLMRSKLLRKEIKAKPDSCCQKKDMDRSTPEHNSSSSHKRLSVSFLVSMMVLCARHANRLSKKLMLKSKKRTHSGGEGGGERFRWNMISSSMSSPRPKELFTALSNKAMTIVRRENTAEKKAVAVEEEHGLWQREILMGGKCEPLDFSGVIYYDCNGRLLNEVPPRSPRGTPLPSYPTRS</sequence>
<dbReference type="PANTHER" id="PTHR24014:SF4">
    <property type="entry name" value="2-OXOGLUTARATE AND IRON-DEPENDENT OXYGENASE DOMAIN-CONTAINING PROTEIN 2"/>
    <property type="match status" value="1"/>
</dbReference>
<keyword evidence="4" id="KW-1185">Reference proteome</keyword>
<evidence type="ECO:0000313" key="4">
    <source>
        <dbReference type="Proteomes" id="UP000694240"/>
    </source>
</evidence>
<reference evidence="3 4" key="1">
    <citation type="submission" date="2020-12" db="EMBL/GenBank/DDBJ databases">
        <title>Concerted genomic and epigenomic changes stabilize Arabidopsis allopolyploids.</title>
        <authorList>
            <person name="Chen Z."/>
        </authorList>
    </citation>
    <scope>NUCLEOTIDE SEQUENCE [LARGE SCALE GENOMIC DNA]</scope>
    <source>
        <strain evidence="3">Allo738</strain>
        <tissue evidence="3">Leaf</tissue>
    </source>
</reference>
<keyword evidence="1" id="KW-0847">Vitamin C</keyword>
<proteinExistence type="predicted"/>
<feature type="region of interest" description="Disordered" evidence="2">
    <location>
        <begin position="369"/>
        <end position="390"/>
    </location>
</feature>
<dbReference type="GO" id="GO:0031418">
    <property type="term" value="F:L-ascorbic acid binding"/>
    <property type="evidence" value="ECO:0007669"/>
    <property type="project" value="UniProtKB-KW"/>
</dbReference>
<dbReference type="AlphaFoldDB" id="A0A8T2CC08"/>
<comment type="caution">
    <text evidence="3">The sequence shown here is derived from an EMBL/GenBank/DDBJ whole genome shotgun (WGS) entry which is preliminary data.</text>
</comment>
<dbReference type="Pfam" id="PF25238">
    <property type="entry name" value="OGFOD2-like"/>
    <property type="match status" value="1"/>
</dbReference>
<evidence type="ECO:0000313" key="3">
    <source>
        <dbReference type="EMBL" id="KAG7594534.1"/>
    </source>
</evidence>
<dbReference type="Proteomes" id="UP000694240">
    <property type="component" value="Chromosome 6"/>
</dbReference>
<organism evidence="3 4">
    <name type="scientific">Arabidopsis thaliana x Arabidopsis arenosa</name>
    <dbReference type="NCBI Taxonomy" id="1240361"/>
    <lineage>
        <taxon>Eukaryota</taxon>
        <taxon>Viridiplantae</taxon>
        <taxon>Streptophyta</taxon>
        <taxon>Embryophyta</taxon>
        <taxon>Tracheophyta</taxon>
        <taxon>Spermatophyta</taxon>
        <taxon>Magnoliopsida</taxon>
        <taxon>eudicotyledons</taxon>
        <taxon>Gunneridae</taxon>
        <taxon>Pentapetalae</taxon>
        <taxon>rosids</taxon>
        <taxon>malvids</taxon>
        <taxon>Brassicales</taxon>
        <taxon>Brassicaceae</taxon>
        <taxon>Camelineae</taxon>
        <taxon>Arabidopsis</taxon>
    </lineage>
</organism>